<reference evidence="5" key="1">
    <citation type="journal article" date="2021" name="PeerJ">
        <title>Extensive microbial diversity within the chicken gut microbiome revealed by metagenomics and culture.</title>
        <authorList>
            <person name="Gilroy R."/>
            <person name="Ravi A."/>
            <person name="Getino M."/>
            <person name="Pursley I."/>
            <person name="Horton D.L."/>
            <person name="Alikhan N.F."/>
            <person name="Baker D."/>
            <person name="Gharbi K."/>
            <person name="Hall N."/>
            <person name="Watson M."/>
            <person name="Adriaenssens E.M."/>
            <person name="Foster-Nyarko E."/>
            <person name="Jarju S."/>
            <person name="Secka A."/>
            <person name="Antonio M."/>
            <person name="Oren A."/>
            <person name="Chaudhuri R.R."/>
            <person name="La Ragione R."/>
            <person name="Hildebrand F."/>
            <person name="Pallen M.J."/>
        </authorList>
    </citation>
    <scope>NUCLEOTIDE SEQUENCE</scope>
    <source>
        <strain evidence="5">1282</strain>
    </source>
</reference>
<dbReference type="GO" id="GO:0008999">
    <property type="term" value="F:protein-N-terminal-alanine acetyltransferase activity"/>
    <property type="evidence" value="ECO:0007669"/>
    <property type="project" value="TreeGrafter"/>
</dbReference>
<gene>
    <name evidence="5" type="ORF">H9838_08265</name>
</gene>
<evidence type="ECO:0000259" key="4">
    <source>
        <dbReference type="PROSITE" id="PS51186"/>
    </source>
</evidence>
<dbReference type="GO" id="GO:0005737">
    <property type="term" value="C:cytoplasm"/>
    <property type="evidence" value="ECO:0007669"/>
    <property type="project" value="TreeGrafter"/>
</dbReference>
<comment type="caution">
    <text evidence="5">The sequence shown here is derived from an EMBL/GenBank/DDBJ whole genome shotgun (WGS) entry which is preliminary data.</text>
</comment>
<evidence type="ECO:0000313" key="5">
    <source>
        <dbReference type="EMBL" id="HIY27147.1"/>
    </source>
</evidence>
<evidence type="ECO:0000256" key="1">
    <source>
        <dbReference type="ARBA" id="ARBA00022679"/>
    </source>
</evidence>
<keyword evidence="1" id="KW-0808">Transferase</keyword>
<dbReference type="Pfam" id="PF13302">
    <property type="entry name" value="Acetyltransf_3"/>
    <property type="match status" value="1"/>
</dbReference>
<dbReference type="Gene3D" id="3.40.630.30">
    <property type="match status" value="1"/>
</dbReference>
<evidence type="ECO:0000256" key="3">
    <source>
        <dbReference type="ARBA" id="ARBA00038502"/>
    </source>
</evidence>
<dbReference type="PROSITE" id="PS51186">
    <property type="entry name" value="GNAT"/>
    <property type="match status" value="1"/>
</dbReference>
<dbReference type="InterPro" id="IPR051531">
    <property type="entry name" value="N-acetyltransferase"/>
</dbReference>
<dbReference type="InterPro" id="IPR000182">
    <property type="entry name" value="GNAT_dom"/>
</dbReference>
<dbReference type="InterPro" id="IPR016181">
    <property type="entry name" value="Acyl_CoA_acyltransferase"/>
</dbReference>
<dbReference type="Proteomes" id="UP000823915">
    <property type="component" value="Unassembled WGS sequence"/>
</dbReference>
<sequence length="202" mass="23403">MTLLRKLRGELETPRLLLRRWKPLDYEAFLAVAGDPQVMLSSGARPAMTLQEGEAQFHRAMRDENCYALVVKATGQPIGKIKFQKDLRRFRVNSLSIGYELRRDHWGRGYMPEALSAMIRCAFEDRGVEVLAISHFSGNDRSRRVIEKCGFRYEGTILRGFRRFDGEVFDDVCYSITREEYFAHPERYEVPVRNGKETDSNG</sequence>
<dbReference type="AlphaFoldDB" id="A0A9D2C261"/>
<protein>
    <submittedName>
        <fullName evidence="5">GNAT family N-acetyltransferase</fullName>
    </submittedName>
</protein>
<evidence type="ECO:0000313" key="6">
    <source>
        <dbReference type="Proteomes" id="UP000823915"/>
    </source>
</evidence>
<keyword evidence="2" id="KW-0012">Acyltransferase</keyword>
<evidence type="ECO:0000256" key="2">
    <source>
        <dbReference type="ARBA" id="ARBA00023315"/>
    </source>
</evidence>
<dbReference type="SUPFAM" id="SSF55729">
    <property type="entry name" value="Acyl-CoA N-acyltransferases (Nat)"/>
    <property type="match status" value="1"/>
</dbReference>
<dbReference type="EMBL" id="DXDU01000130">
    <property type="protein sequence ID" value="HIY27147.1"/>
    <property type="molecule type" value="Genomic_DNA"/>
</dbReference>
<dbReference type="PANTHER" id="PTHR43792:SF8">
    <property type="entry name" value="[RIBOSOMAL PROTEIN US5]-ALANINE N-ACETYLTRANSFERASE"/>
    <property type="match status" value="1"/>
</dbReference>
<reference evidence="5" key="2">
    <citation type="submission" date="2021-04" db="EMBL/GenBank/DDBJ databases">
        <authorList>
            <person name="Gilroy R."/>
        </authorList>
    </citation>
    <scope>NUCLEOTIDE SEQUENCE</scope>
    <source>
        <strain evidence="5">1282</strain>
    </source>
</reference>
<feature type="domain" description="N-acetyltransferase" evidence="4">
    <location>
        <begin position="16"/>
        <end position="179"/>
    </location>
</feature>
<dbReference type="PANTHER" id="PTHR43792">
    <property type="entry name" value="GNAT FAMILY, PUTATIVE (AFU_ORTHOLOGUE AFUA_3G00765)-RELATED-RELATED"/>
    <property type="match status" value="1"/>
</dbReference>
<organism evidence="5 6">
    <name type="scientific">Candidatus Acutalibacter pullistercoris</name>
    <dbReference type="NCBI Taxonomy" id="2838418"/>
    <lineage>
        <taxon>Bacteria</taxon>
        <taxon>Bacillati</taxon>
        <taxon>Bacillota</taxon>
        <taxon>Clostridia</taxon>
        <taxon>Eubacteriales</taxon>
        <taxon>Acutalibacteraceae</taxon>
        <taxon>Acutalibacter</taxon>
    </lineage>
</organism>
<name>A0A9D2C261_9FIRM</name>
<proteinExistence type="inferred from homology"/>
<comment type="similarity">
    <text evidence="3">Belongs to the acetyltransferase family. RimJ subfamily.</text>
</comment>
<accession>A0A9D2C261</accession>